<accession>A0AAV6HUF9</accession>
<reference evidence="2 3" key="1">
    <citation type="submission" date="2020-08" db="EMBL/GenBank/DDBJ databases">
        <title>Plant Genome Project.</title>
        <authorList>
            <person name="Zhang R.-G."/>
        </authorList>
    </citation>
    <scope>NUCLEOTIDE SEQUENCE [LARGE SCALE GENOMIC DNA]</scope>
    <source>
        <strain evidence="2">WSP0</strain>
        <tissue evidence="2">Leaf</tissue>
    </source>
</reference>
<protein>
    <submittedName>
        <fullName evidence="2">Uncharacterized protein</fullName>
    </submittedName>
</protein>
<comment type="caution">
    <text evidence="2">The sequence shown here is derived from an EMBL/GenBank/DDBJ whole genome shotgun (WGS) entry which is preliminary data.</text>
</comment>
<gene>
    <name evidence="2" type="ORF">RHGRI_037226</name>
</gene>
<evidence type="ECO:0000313" key="2">
    <source>
        <dbReference type="EMBL" id="KAG5516440.1"/>
    </source>
</evidence>
<keyword evidence="1" id="KW-1133">Transmembrane helix</keyword>
<dbReference type="EMBL" id="JACTNZ010000013">
    <property type="protein sequence ID" value="KAG5516440.1"/>
    <property type="molecule type" value="Genomic_DNA"/>
</dbReference>
<dbReference type="Proteomes" id="UP000823749">
    <property type="component" value="Chromosome 13"/>
</dbReference>
<evidence type="ECO:0000313" key="3">
    <source>
        <dbReference type="Proteomes" id="UP000823749"/>
    </source>
</evidence>
<keyword evidence="1" id="KW-0812">Transmembrane</keyword>
<sequence>MANFASFLAVFRLENDLIPDSLLGVCGTVVDSRREGLRAVVYVGKAVFIGVCQSHESIISYRELGGCVGRGGDGVEGVCDLCVHLRGRTLFGPVRDALSAVVRRLSDPSTAAADFLLVCGCAERGELGLEVYKWNVRCGLQNALLSGLVPFHIPEYAKQVNGIGAPRLTLILSSLSILVFLCVMVFTALNTDLLLRENDLSKLTPLLATVVD</sequence>
<keyword evidence="1" id="KW-0472">Membrane</keyword>
<keyword evidence="3" id="KW-1185">Reference proteome</keyword>
<evidence type="ECO:0000256" key="1">
    <source>
        <dbReference type="SAM" id="Phobius"/>
    </source>
</evidence>
<dbReference type="AlphaFoldDB" id="A0AAV6HUF9"/>
<proteinExistence type="predicted"/>
<feature type="transmembrane region" description="Helical" evidence="1">
    <location>
        <begin position="168"/>
        <end position="189"/>
    </location>
</feature>
<name>A0AAV6HUF9_9ERIC</name>
<organism evidence="2 3">
    <name type="scientific">Rhododendron griersonianum</name>
    <dbReference type="NCBI Taxonomy" id="479676"/>
    <lineage>
        <taxon>Eukaryota</taxon>
        <taxon>Viridiplantae</taxon>
        <taxon>Streptophyta</taxon>
        <taxon>Embryophyta</taxon>
        <taxon>Tracheophyta</taxon>
        <taxon>Spermatophyta</taxon>
        <taxon>Magnoliopsida</taxon>
        <taxon>eudicotyledons</taxon>
        <taxon>Gunneridae</taxon>
        <taxon>Pentapetalae</taxon>
        <taxon>asterids</taxon>
        <taxon>Ericales</taxon>
        <taxon>Ericaceae</taxon>
        <taxon>Ericoideae</taxon>
        <taxon>Rhodoreae</taxon>
        <taxon>Rhododendron</taxon>
    </lineage>
</organism>